<gene>
    <name evidence="11" type="ORF">B0I24_101165</name>
    <name evidence="12" type="ORF">CWE07_00800</name>
</gene>
<dbReference type="OrthoDB" id="9808461at2"/>
<evidence type="ECO:0000256" key="7">
    <source>
        <dbReference type="ARBA" id="ARBA00023136"/>
    </source>
</evidence>
<comment type="similarity">
    <text evidence="2">Belongs to the ABC-4 integral membrane protein family. LolC/E subfamily.</text>
</comment>
<evidence type="ECO:0000259" key="10">
    <source>
        <dbReference type="Pfam" id="PF12704"/>
    </source>
</evidence>
<evidence type="ECO:0000256" key="2">
    <source>
        <dbReference type="ARBA" id="ARBA00005236"/>
    </source>
</evidence>
<feature type="domain" description="ABC3 transporter permease C-terminal" evidence="9">
    <location>
        <begin position="279"/>
        <end position="406"/>
    </location>
</feature>
<feature type="transmembrane region" description="Helical" evidence="8">
    <location>
        <begin position="276"/>
        <end position="300"/>
    </location>
</feature>
<organism evidence="11 13">
    <name type="scientific">Aliidiomarina maris</name>
    <dbReference type="NCBI Taxonomy" id="531312"/>
    <lineage>
        <taxon>Bacteria</taxon>
        <taxon>Pseudomonadati</taxon>
        <taxon>Pseudomonadota</taxon>
        <taxon>Gammaproteobacteria</taxon>
        <taxon>Alteromonadales</taxon>
        <taxon>Idiomarinaceae</taxon>
        <taxon>Aliidiomarina</taxon>
    </lineage>
</organism>
<keyword evidence="6 8" id="KW-1133">Transmembrane helix</keyword>
<evidence type="ECO:0000256" key="6">
    <source>
        <dbReference type="ARBA" id="ARBA00022989"/>
    </source>
</evidence>
<dbReference type="GO" id="GO:0044874">
    <property type="term" value="P:lipoprotein localization to outer membrane"/>
    <property type="evidence" value="ECO:0007669"/>
    <property type="project" value="TreeGrafter"/>
</dbReference>
<keyword evidence="11" id="KW-0449">Lipoprotein</keyword>
<keyword evidence="3" id="KW-0813">Transport</keyword>
<dbReference type="Pfam" id="PF12704">
    <property type="entry name" value="MacB_PCD"/>
    <property type="match status" value="1"/>
</dbReference>
<dbReference type="AlphaFoldDB" id="A0A327X7B3"/>
<evidence type="ECO:0000313" key="13">
    <source>
        <dbReference type="Proteomes" id="UP000249203"/>
    </source>
</evidence>
<evidence type="ECO:0000259" key="9">
    <source>
        <dbReference type="Pfam" id="PF02687"/>
    </source>
</evidence>
<evidence type="ECO:0000256" key="4">
    <source>
        <dbReference type="ARBA" id="ARBA00022475"/>
    </source>
</evidence>
<evidence type="ECO:0000256" key="1">
    <source>
        <dbReference type="ARBA" id="ARBA00004651"/>
    </source>
</evidence>
<dbReference type="Proteomes" id="UP000287865">
    <property type="component" value="Unassembled WGS sequence"/>
</dbReference>
<reference evidence="11 13" key="2">
    <citation type="submission" date="2018-06" db="EMBL/GenBank/DDBJ databases">
        <title>Genomic Encyclopedia of Type Strains, Phase III (KMG-III): the genomes of soil and plant-associated and newly described type strains.</title>
        <authorList>
            <person name="Whitman W."/>
        </authorList>
    </citation>
    <scope>NUCLEOTIDE SEQUENCE [LARGE SCALE GENOMIC DNA]</scope>
    <source>
        <strain evidence="11 13">CGMCC 1.15366</strain>
    </source>
</reference>
<feature type="transmembrane region" description="Helical" evidence="8">
    <location>
        <begin position="370"/>
        <end position="396"/>
    </location>
</feature>
<evidence type="ECO:0000313" key="11">
    <source>
        <dbReference type="EMBL" id="RAK01542.1"/>
    </source>
</evidence>
<keyword evidence="7 8" id="KW-0472">Membrane</keyword>
<reference evidence="12 14" key="1">
    <citation type="journal article" date="2018" name="Front. Microbiol.">
        <title>Genome-Based Analysis Reveals the Taxonomy and Diversity of the Family Idiomarinaceae.</title>
        <authorList>
            <person name="Liu Y."/>
            <person name="Lai Q."/>
            <person name="Shao Z."/>
        </authorList>
    </citation>
    <scope>NUCLEOTIDE SEQUENCE [LARGE SCALE GENOMIC DNA]</scope>
    <source>
        <strain evidence="12 14">CF12-14</strain>
    </source>
</reference>
<dbReference type="PANTHER" id="PTHR30489">
    <property type="entry name" value="LIPOPROTEIN-RELEASING SYSTEM TRANSMEMBRANE PROTEIN LOLE"/>
    <property type="match status" value="1"/>
</dbReference>
<evidence type="ECO:0000313" key="14">
    <source>
        <dbReference type="Proteomes" id="UP000287865"/>
    </source>
</evidence>
<dbReference type="EMBL" id="PIPK01000001">
    <property type="protein sequence ID" value="RUO28377.1"/>
    <property type="molecule type" value="Genomic_DNA"/>
</dbReference>
<keyword evidence="5 8" id="KW-0812">Transmembrane</keyword>
<dbReference type="InterPro" id="IPR011925">
    <property type="entry name" value="LolCE_TM"/>
</dbReference>
<dbReference type="InterPro" id="IPR025857">
    <property type="entry name" value="MacB_PCD"/>
</dbReference>
<dbReference type="InterPro" id="IPR003838">
    <property type="entry name" value="ABC3_permease_C"/>
</dbReference>
<keyword evidence="4" id="KW-1003">Cell membrane</keyword>
<accession>A0A327X7B3</accession>
<dbReference type="EMBL" id="QLMD01000001">
    <property type="protein sequence ID" value="RAK01542.1"/>
    <property type="molecule type" value="Genomic_DNA"/>
</dbReference>
<proteinExistence type="inferred from homology"/>
<feature type="domain" description="MacB-like periplasmic core" evidence="10">
    <location>
        <begin position="30"/>
        <end position="246"/>
    </location>
</feature>
<dbReference type="NCBIfam" id="TIGR02212">
    <property type="entry name" value="lolCE"/>
    <property type="match status" value="1"/>
</dbReference>
<dbReference type="Proteomes" id="UP000249203">
    <property type="component" value="Unassembled WGS sequence"/>
</dbReference>
<sequence>MFQPAALFIGLRYSRSRQGSAFTRFIQRFSLIGIMIGVAALIVVTSVMNGFENELKNRILGVVPQVTVQGTDGAPLEDWQATQQDLVYPRQVRHSAPFVQVESLLQGRGQLSAVMLQGLYPEYESAYNQVTQHMVRGQFSDLQAGEFGVILGRPLAYQLDVQVGEQVRLVAASGGQFTPAGVMPAQRMFRVIGLFEVGADIDRQLAIAHADDVARLLRYPQGAVGGIRLYLDDAFAAQRVASHLRQQISPQQSLQVTEWSERYGRLFDAVRMEKGMMLFMLAMVVMVAAFNVVSALVMVIHDKRYDIAILQTLGLSRGQVYAMLMVQGAASGLTGALVGVLLGIALTFGLNPIMNLLGLQIMLYTDGQGLPFLMHVSQVAAIAGLAVALTLMATLYPAWRASRVQPAQALRYE</sequence>
<comment type="subcellular location">
    <subcellularLocation>
        <location evidence="1">Cell membrane</location>
        <topology evidence="1">Multi-pass membrane protein</topology>
    </subcellularLocation>
</comment>
<dbReference type="GO" id="GO:0098797">
    <property type="term" value="C:plasma membrane protein complex"/>
    <property type="evidence" value="ECO:0007669"/>
    <property type="project" value="TreeGrafter"/>
</dbReference>
<dbReference type="Pfam" id="PF02687">
    <property type="entry name" value="FtsX"/>
    <property type="match status" value="1"/>
</dbReference>
<dbReference type="PANTHER" id="PTHR30489:SF8">
    <property type="entry name" value="LIPOPROTEIN-RELEASING SYSTEM TRANSMEMBRANE PROTEIN LOLC"/>
    <property type="match status" value="1"/>
</dbReference>
<dbReference type="RefSeq" id="WP_111568032.1">
    <property type="nucleotide sequence ID" value="NZ_PIPK01000001.1"/>
</dbReference>
<evidence type="ECO:0000256" key="8">
    <source>
        <dbReference type="SAM" id="Phobius"/>
    </source>
</evidence>
<evidence type="ECO:0000256" key="3">
    <source>
        <dbReference type="ARBA" id="ARBA00022448"/>
    </source>
</evidence>
<name>A0A327X7B3_9GAMM</name>
<feature type="transmembrane region" description="Helical" evidence="8">
    <location>
        <begin position="321"/>
        <end position="350"/>
    </location>
</feature>
<evidence type="ECO:0000313" key="12">
    <source>
        <dbReference type="EMBL" id="RUO28377.1"/>
    </source>
</evidence>
<comment type="caution">
    <text evidence="11">The sequence shown here is derived from an EMBL/GenBank/DDBJ whole genome shotgun (WGS) entry which is preliminary data.</text>
</comment>
<keyword evidence="14" id="KW-1185">Reference proteome</keyword>
<feature type="transmembrane region" description="Helical" evidence="8">
    <location>
        <begin position="25"/>
        <end position="48"/>
    </location>
</feature>
<dbReference type="GO" id="GO:0042953">
    <property type="term" value="P:lipoprotein transport"/>
    <property type="evidence" value="ECO:0007669"/>
    <property type="project" value="InterPro"/>
</dbReference>
<protein>
    <submittedName>
        <fullName evidence="11">Lipoprotein-releasing system permease protein</fullName>
    </submittedName>
    <submittedName>
        <fullName evidence="12">Lipoprotein-releasing system transmembrane subunit, LolC/LolE family</fullName>
    </submittedName>
</protein>
<dbReference type="InterPro" id="IPR051447">
    <property type="entry name" value="Lipoprotein-release_system"/>
</dbReference>
<evidence type="ECO:0000256" key="5">
    <source>
        <dbReference type="ARBA" id="ARBA00022692"/>
    </source>
</evidence>